<sequence length="578" mass="64867">MLKLFFRSKVKFRNFDFGKPIKSVKAKEIGLIDEILEPSESDSETHQSLENLAIQRAKEILNGTFLIQRFRPLSKRITNFFLCRRPLLDTVVLRTAKNKILDETKGNYPAPLKILESIRIGLIEGNEKGFEFEAKTFAKLSKSSEAEALIGIFNASTDCKKNKYGGNVKKIQKIGIVGAGITGIGIAKVSIDKGIKVILLDISNVSIETSKKEITKYLKIGLERKRYTKSEYDEFLASFTFTTSYNEFQDVEIVFEATGKNLSSSIINEIVSNVSESCIIASTTSRFSIEKLFSETFNNERTIGMHYINPIEKTQILEIISTNSTSVETFKTSAKFGLVQKKLIVPLKNYSFLIRCLIPLTFEIVRLIQEGYSPVEIDDLTKSVGFHIGCVSLTDGIGIDLITEAAGNLFRAERIQNESMKLLEEMIKAGFLGRKTSLGFYDYNNPQTPQINNDAIELIKRCKSLKPNETCSSTTEECKMRILSRFINEACLCFDEGIVASPANGDIASVMGLGFPPFKGGPFRFIDSYGAENLIQVLERFGNAYSKEEFTPAKILQDYAKTGKLFYPKHEQPENNKL</sequence>
<dbReference type="SUPFAM" id="SSF51735">
    <property type="entry name" value="NAD(P)-binding Rossmann-fold domains"/>
    <property type="match status" value="1"/>
</dbReference>
<dbReference type="InterPro" id="IPR050136">
    <property type="entry name" value="FA_oxidation_alpha_subunit"/>
</dbReference>
<dbReference type="Gene3D" id="3.40.50.720">
    <property type="entry name" value="NAD(P)-binding Rossmann-like Domain"/>
    <property type="match status" value="1"/>
</dbReference>
<dbReference type="GO" id="GO:0016509">
    <property type="term" value="F:long-chain (3S)-3-hydroxyacyl-CoA dehydrogenase (NAD+) activity"/>
    <property type="evidence" value="ECO:0007669"/>
    <property type="project" value="TreeGrafter"/>
</dbReference>
<dbReference type="PANTHER" id="PTHR43612:SF3">
    <property type="entry name" value="TRIFUNCTIONAL ENZYME SUBUNIT ALPHA, MITOCHONDRIAL"/>
    <property type="match status" value="1"/>
</dbReference>
<keyword evidence="2" id="KW-0520">NAD</keyword>
<feature type="domain" description="3-hydroxyacyl-CoA dehydrogenase C-terminal" evidence="3">
    <location>
        <begin position="481"/>
        <end position="565"/>
    </location>
</feature>
<proteinExistence type="predicted"/>
<evidence type="ECO:0000256" key="1">
    <source>
        <dbReference type="ARBA" id="ARBA00023002"/>
    </source>
</evidence>
<keyword evidence="1" id="KW-0560">Oxidoreductase</keyword>
<dbReference type="AlphaFoldDB" id="A0A914QFE6"/>
<dbReference type="Proteomes" id="UP000887578">
    <property type="component" value="Unplaced"/>
</dbReference>
<evidence type="ECO:0000256" key="2">
    <source>
        <dbReference type="ARBA" id="ARBA00023027"/>
    </source>
</evidence>
<accession>A0A914QFE6</accession>
<dbReference type="GO" id="GO:0070403">
    <property type="term" value="F:NAD+ binding"/>
    <property type="evidence" value="ECO:0007669"/>
    <property type="project" value="InterPro"/>
</dbReference>
<keyword evidence="5" id="KW-1185">Reference proteome</keyword>
<reference evidence="6" key="1">
    <citation type="submission" date="2022-11" db="UniProtKB">
        <authorList>
            <consortium name="WormBaseParasite"/>
        </authorList>
    </citation>
    <scope>IDENTIFICATION</scope>
</reference>
<dbReference type="GO" id="GO:0016507">
    <property type="term" value="C:mitochondrial fatty acid beta-oxidation multienzyme complex"/>
    <property type="evidence" value="ECO:0007669"/>
    <property type="project" value="TreeGrafter"/>
</dbReference>
<dbReference type="Pfam" id="PF00725">
    <property type="entry name" value="3HCDH"/>
    <property type="match status" value="2"/>
</dbReference>
<organism evidence="5 6">
    <name type="scientific">Panagrolaimus davidi</name>
    <dbReference type="NCBI Taxonomy" id="227884"/>
    <lineage>
        <taxon>Eukaryota</taxon>
        <taxon>Metazoa</taxon>
        <taxon>Ecdysozoa</taxon>
        <taxon>Nematoda</taxon>
        <taxon>Chromadorea</taxon>
        <taxon>Rhabditida</taxon>
        <taxon>Tylenchina</taxon>
        <taxon>Panagrolaimomorpha</taxon>
        <taxon>Panagrolaimoidea</taxon>
        <taxon>Panagrolaimidae</taxon>
        <taxon>Panagrolaimus</taxon>
    </lineage>
</organism>
<dbReference type="InterPro" id="IPR008927">
    <property type="entry name" value="6-PGluconate_DH-like_C_sf"/>
</dbReference>
<dbReference type="WBParaSite" id="PDA_v2.g28159.t1">
    <property type="protein sequence ID" value="PDA_v2.g28159.t1"/>
    <property type="gene ID" value="PDA_v2.g28159"/>
</dbReference>
<protein>
    <submittedName>
        <fullName evidence="6">3-hydroxyacyl-CoA dehydrogenase</fullName>
    </submittedName>
</protein>
<evidence type="ECO:0000313" key="6">
    <source>
        <dbReference type="WBParaSite" id="PDA_v2.g28159.t1"/>
    </source>
</evidence>
<dbReference type="SUPFAM" id="SSF48179">
    <property type="entry name" value="6-phosphogluconate dehydrogenase C-terminal domain-like"/>
    <property type="match status" value="2"/>
</dbReference>
<evidence type="ECO:0000313" key="5">
    <source>
        <dbReference type="Proteomes" id="UP000887578"/>
    </source>
</evidence>
<dbReference type="InterPro" id="IPR036291">
    <property type="entry name" value="NAD(P)-bd_dom_sf"/>
</dbReference>
<evidence type="ECO:0000259" key="3">
    <source>
        <dbReference type="Pfam" id="PF00725"/>
    </source>
</evidence>
<feature type="domain" description="3-hydroxyacyl-CoA dehydrogenase NAD binding" evidence="4">
    <location>
        <begin position="173"/>
        <end position="348"/>
    </location>
</feature>
<name>A0A914QFE6_9BILA</name>
<dbReference type="SUPFAM" id="SSF52096">
    <property type="entry name" value="ClpP/crotonase"/>
    <property type="match status" value="1"/>
</dbReference>
<dbReference type="InterPro" id="IPR029045">
    <property type="entry name" value="ClpP/crotonase-like_dom_sf"/>
</dbReference>
<dbReference type="GO" id="GO:0006635">
    <property type="term" value="P:fatty acid beta-oxidation"/>
    <property type="evidence" value="ECO:0007669"/>
    <property type="project" value="TreeGrafter"/>
</dbReference>
<evidence type="ECO:0000259" key="4">
    <source>
        <dbReference type="Pfam" id="PF02737"/>
    </source>
</evidence>
<dbReference type="InterPro" id="IPR006108">
    <property type="entry name" value="3HC_DH_C"/>
</dbReference>
<dbReference type="InterPro" id="IPR006176">
    <property type="entry name" value="3-OHacyl-CoA_DH_NAD-bd"/>
</dbReference>
<dbReference type="PANTHER" id="PTHR43612">
    <property type="entry name" value="TRIFUNCTIONAL ENZYME SUBUNIT ALPHA"/>
    <property type="match status" value="1"/>
</dbReference>
<dbReference type="Gene3D" id="1.10.1040.50">
    <property type="match status" value="1"/>
</dbReference>
<dbReference type="Gene3D" id="3.90.226.10">
    <property type="entry name" value="2-enoyl-CoA Hydratase, Chain A, domain 1"/>
    <property type="match status" value="1"/>
</dbReference>
<dbReference type="Pfam" id="PF02737">
    <property type="entry name" value="3HCDH_N"/>
    <property type="match status" value="1"/>
</dbReference>
<dbReference type="GO" id="GO:0004300">
    <property type="term" value="F:enoyl-CoA hydratase activity"/>
    <property type="evidence" value="ECO:0007669"/>
    <property type="project" value="TreeGrafter"/>
</dbReference>
<feature type="domain" description="3-hydroxyacyl-CoA dehydrogenase C-terminal" evidence="3">
    <location>
        <begin position="355"/>
        <end position="443"/>
    </location>
</feature>